<sequence length="175" mass="19955">MRYEIENLKDISDSKEIMKSYSYSYSYKLLKYIVYIIGLLLICIIIWSVFAKKDILVNASGIAYPQKNICNIYIENTSFGNIKEGDKVSLEIVSLPKSRYGIITSTLENISNDVVSSENGERKYYTAVCKLDKATLVDKNGDDADIKNGMEISVKIITGEVSYFKYFLEKLNIFN</sequence>
<organism evidence="8 9">
    <name type="scientific">Clostridium beijerinckii</name>
    <name type="common">Clostridium MP</name>
    <dbReference type="NCBI Taxonomy" id="1520"/>
    <lineage>
        <taxon>Bacteria</taxon>
        <taxon>Bacillati</taxon>
        <taxon>Bacillota</taxon>
        <taxon>Clostridia</taxon>
        <taxon>Eubacteriales</taxon>
        <taxon>Clostridiaceae</taxon>
        <taxon>Clostridium</taxon>
    </lineage>
</organism>
<protein>
    <recommendedName>
        <fullName evidence="7">AprE-like beta-barrel domain-containing protein</fullName>
    </recommendedName>
</protein>
<dbReference type="AlphaFoldDB" id="A0AAX0B7E3"/>
<dbReference type="Proteomes" id="UP001193748">
    <property type="component" value="Unassembled WGS sequence"/>
</dbReference>
<reference evidence="8" key="2">
    <citation type="journal article" date="2022" name="Nat. Biotechnol.">
        <title>Carbon-negative production of acetone and isopropanol by gas fermentation at industrial pilot scale.</title>
        <authorList>
            <person name="Liew F.E."/>
            <person name="Nogle R."/>
            <person name="Abdalla T."/>
            <person name="Rasor B.J."/>
            <person name="Canter C."/>
            <person name="Jensen R.O."/>
            <person name="Wang L."/>
            <person name="Strutz J."/>
            <person name="Chirania P."/>
            <person name="De Tissera S."/>
            <person name="Mueller A.P."/>
            <person name="Ruan Z."/>
            <person name="Gao A."/>
            <person name="Tran L."/>
            <person name="Engle N.L."/>
            <person name="Bromley J.C."/>
            <person name="Daniell J."/>
            <person name="Conrado R."/>
            <person name="Tschaplinski T.J."/>
            <person name="Giannone R.J."/>
            <person name="Hettich R.L."/>
            <person name="Karim A.S."/>
            <person name="Simpson S.D."/>
            <person name="Brown S.D."/>
            <person name="Leang C."/>
            <person name="Jewett M.C."/>
            <person name="Kopke M."/>
        </authorList>
    </citation>
    <scope>NUCLEOTIDE SEQUENCE</scope>
    <source>
        <strain evidence="8">DJ080</strain>
    </source>
</reference>
<dbReference type="EMBL" id="JABSWW010000001">
    <property type="protein sequence ID" value="NRT90764.1"/>
    <property type="molecule type" value="Genomic_DNA"/>
</dbReference>
<dbReference type="Pfam" id="PF26002">
    <property type="entry name" value="Beta-barrel_AprE"/>
    <property type="match status" value="1"/>
</dbReference>
<dbReference type="PANTHER" id="PTHR30386">
    <property type="entry name" value="MEMBRANE FUSION SUBUNIT OF EMRAB-TOLC MULTIDRUG EFFLUX PUMP"/>
    <property type="match status" value="1"/>
</dbReference>
<evidence type="ECO:0000313" key="9">
    <source>
        <dbReference type="Proteomes" id="UP001193748"/>
    </source>
</evidence>
<proteinExistence type="inferred from homology"/>
<evidence type="ECO:0000256" key="3">
    <source>
        <dbReference type="ARBA" id="ARBA00022692"/>
    </source>
</evidence>
<evidence type="ECO:0000256" key="1">
    <source>
        <dbReference type="ARBA" id="ARBA00004167"/>
    </source>
</evidence>
<keyword evidence="4 6" id="KW-1133">Transmembrane helix</keyword>
<keyword evidence="3 6" id="KW-0812">Transmembrane</keyword>
<evidence type="ECO:0000256" key="2">
    <source>
        <dbReference type="ARBA" id="ARBA00009477"/>
    </source>
</evidence>
<dbReference type="GO" id="GO:0016020">
    <property type="term" value="C:membrane"/>
    <property type="evidence" value="ECO:0007669"/>
    <property type="project" value="UniProtKB-SubCell"/>
</dbReference>
<feature type="domain" description="AprE-like beta-barrel" evidence="7">
    <location>
        <begin position="70"/>
        <end position="159"/>
    </location>
</feature>
<evidence type="ECO:0000256" key="6">
    <source>
        <dbReference type="SAM" id="Phobius"/>
    </source>
</evidence>
<dbReference type="PANTHER" id="PTHR30386:SF26">
    <property type="entry name" value="TRANSPORT PROTEIN COMB"/>
    <property type="match status" value="1"/>
</dbReference>
<evidence type="ECO:0000259" key="7">
    <source>
        <dbReference type="Pfam" id="PF26002"/>
    </source>
</evidence>
<evidence type="ECO:0000256" key="4">
    <source>
        <dbReference type="ARBA" id="ARBA00022989"/>
    </source>
</evidence>
<keyword evidence="5 6" id="KW-0472">Membrane</keyword>
<name>A0AAX0B7E3_CLOBE</name>
<comment type="caution">
    <text evidence="8">The sequence shown here is derived from an EMBL/GenBank/DDBJ whole genome shotgun (WGS) entry which is preliminary data.</text>
</comment>
<evidence type="ECO:0000256" key="5">
    <source>
        <dbReference type="ARBA" id="ARBA00023136"/>
    </source>
</evidence>
<comment type="similarity">
    <text evidence="2">Belongs to the membrane fusion protein (MFP) (TC 8.A.1) family.</text>
</comment>
<evidence type="ECO:0000313" key="8">
    <source>
        <dbReference type="EMBL" id="NRT90764.1"/>
    </source>
</evidence>
<dbReference type="RefSeq" id="WP_077843589.1">
    <property type="nucleotide sequence ID" value="NZ_CP107022.1"/>
</dbReference>
<dbReference type="InterPro" id="IPR050739">
    <property type="entry name" value="MFP"/>
</dbReference>
<comment type="subcellular location">
    <subcellularLocation>
        <location evidence="1">Membrane</location>
        <topology evidence="1">Single-pass membrane protein</topology>
    </subcellularLocation>
</comment>
<reference evidence="8" key="1">
    <citation type="submission" date="2020-05" db="EMBL/GenBank/DDBJ databases">
        <authorList>
            <person name="Brown S."/>
            <person name="Huntemann M."/>
            <person name="Clum A."/>
            <person name="Spunde A."/>
            <person name="Palaniappan K."/>
            <person name="Ritter S."/>
            <person name="Mikhailova N."/>
            <person name="Chen I.-M."/>
            <person name="Stamatis D."/>
            <person name="Reddy T."/>
            <person name="O'Malley R."/>
            <person name="Daum C."/>
            <person name="Shapiro N."/>
            <person name="Ivanova N."/>
            <person name="Kyrpides N."/>
            <person name="Woyke T."/>
        </authorList>
    </citation>
    <scope>NUCLEOTIDE SEQUENCE</scope>
    <source>
        <strain evidence="8">DJ080</strain>
    </source>
</reference>
<dbReference type="Gene3D" id="2.40.30.170">
    <property type="match status" value="1"/>
</dbReference>
<dbReference type="InterPro" id="IPR058982">
    <property type="entry name" value="Beta-barrel_AprE"/>
</dbReference>
<feature type="transmembrane region" description="Helical" evidence="6">
    <location>
        <begin position="32"/>
        <end position="50"/>
    </location>
</feature>
<accession>A0AAX0B7E3</accession>
<gene>
    <name evidence="8" type="ORF">B0H41_004443</name>
</gene>